<reference evidence="2 3" key="1">
    <citation type="submission" date="2019-12" db="EMBL/GenBank/DDBJ databases">
        <title>Chitinophaga sp. strain ysch24 (GDMCC 1.1355), whole genome shotgun sequence.</title>
        <authorList>
            <person name="Zhang X."/>
        </authorList>
    </citation>
    <scope>NUCLEOTIDE SEQUENCE [LARGE SCALE GENOMIC DNA]</scope>
    <source>
        <strain evidence="3">ysch24</strain>
    </source>
</reference>
<sequence>MADNVVNNEFRVIAFNEGRGVIYEFIYPLKNPQVVIRRSIEPGETQEVYYMAPDRFNIKGRVSLVQRKSEQLLYGNLYYGKNESVGLQKHFDGTMVILSPEPPPPPVPPVLPSTPSPGPDPEDIISSPLFPYVDVTPWPQESAAFVVLNFITYTPGTGNSALLYSQLSTLQPPDVRKQAETLCLDFINGQSPFEGQYFGDPSAIPMPFTLFPDIYDRLQRSEDVYTIDMLLQDADLPDNYQDTIQQVWQNYFALSVFPGFNKELAIALNKVLVILHCFEIQQIAPLNATIVLPSAVFPLPPYGVTDNKDDSIVPYAVGELKMVKFALRRYEQGEIAHIENILKGERKKSLRRNKQHTTSITEENSITATDNDESFREATQDLVAEAKKTLTGYVKTKTYNNFQTTYGPPTEATLNGSWSTTIDGSKNPGAEDKSRFVKKVLNRTVSRIRDTISKKRLYTAYNEQEEVNTSIFDNSNGTQHFRGIYRWLNKIYTISLENYGHRFLLEIRLKDPARDYIRSQQLLNNINMEKPLSPAEKGIHSFRDITRENYTTLAAYYNIDTILLPPQETLYTGVSLQNGETEKQVELPDQYAASAAVVSVLFVTDDADNQVSGFIGGSIFTLTPAANTNELKLTDEGSPLSFSVAGNRPSKTDKLPAGCILHAKITCKPLKGWMDRWKADVYKQITAAWQKQLEEYTLEISRLAGEGDQANTMLLRDIEYSSIQRSCRELLINIFTDRQGIPEDGRSTAWANRQAYYQFIQHAFEWDEMTFVLDDAPLKYNAALQSRNTSLRPFLQAEAATVFLPVRPEDNYQALYYLSSGLIWELPAPFVPVTENDVQIAAHIKKVDNWNGHTTIDKTWEIALPTDMQVIDESEHLPSFLPRR</sequence>
<organism evidence="2 3">
    <name type="scientific">Chitinophaga tropicalis</name>
    <dbReference type="NCBI Taxonomy" id="2683588"/>
    <lineage>
        <taxon>Bacteria</taxon>
        <taxon>Pseudomonadati</taxon>
        <taxon>Bacteroidota</taxon>
        <taxon>Chitinophagia</taxon>
        <taxon>Chitinophagales</taxon>
        <taxon>Chitinophagaceae</taxon>
        <taxon>Chitinophaga</taxon>
    </lineage>
</organism>
<dbReference type="Proteomes" id="UP000461730">
    <property type="component" value="Unassembled WGS sequence"/>
</dbReference>
<comment type="caution">
    <text evidence="2">The sequence shown here is derived from an EMBL/GenBank/DDBJ whole genome shotgun (WGS) entry which is preliminary data.</text>
</comment>
<accession>A0A7K1U4T2</accession>
<dbReference type="AlphaFoldDB" id="A0A7K1U4T2"/>
<dbReference type="EMBL" id="WRXN01000004">
    <property type="protein sequence ID" value="MVT09005.1"/>
    <property type="molecule type" value="Genomic_DNA"/>
</dbReference>
<proteinExistence type="predicted"/>
<gene>
    <name evidence="2" type="ORF">GO493_12095</name>
</gene>
<evidence type="ECO:0000256" key="1">
    <source>
        <dbReference type="SAM" id="MobiDB-lite"/>
    </source>
</evidence>
<evidence type="ECO:0000313" key="2">
    <source>
        <dbReference type="EMBL" id="MVT09005.1"/>
    </source>
</evidence>
<keyword evidence="3" id="KW-1185">Reference proteome</keyword>
<dbReference type="RefSeq" id="WP_157306421.1">
    <property type="nucleotide sequence ID" value="NZ_WRXN01000004.1"/>
</dbReference>
<feature type="compositionally biased region" description="Polar residues" evidence="1">
    <location>
        <begin position="356"/>
        <end position="369"/>
    </location>
</feature>
<protein>
    <submittedName>
        <fullName evidence="2">Uncharacterized protein</fullName>
    </submittedName>
</protein>
<evidence type="ECO:0000313" key="3">
    <source>
        <dbReference type="Proteomes" id="UP000461730"/>
    </source>
</evidence>
<feature type="region of interest" description="Disordered" evidence="1">
    <location>
        <begin position="349"/>
        <end position="373"/>
    </location>
</feature>
<name>A0A7K1U4T2_9BACT</name>